<dbReference type="PANTHER" id="PTHR43877:SF2">
    <property type="entry name" value="AMINOALKYLPHOSPHONATE N-ACETYLTRANSFERASE-RELATED"/>
    <property type="match status" value="1"/>
</dbReference>
<organism evidence="4 5">
    <name type="scientific">Luethyella okanaganae</name>
    <dbReference type="NCBI Taxonomy" id="69372"/>
    <lineage>
        <taxon>Bacteria</taxon>
        <taxon>Bacillati</taxon>
        <taxon>Actinomycetota</taxon>
        <taxon>Actinomycetes</taxon>
        <taxon>Micrococcales</taxon>
        <taxon>Microbacteriaceae</taxon>
        <taxon>Luethyella</taxon>
    </lineage>
</organism>
<reference evidence="5" key="1">
    <citation type="journal article" date="2019" name="Int. J. Syst. Evol. Microbiol.">
        <title>The Global Catalogue of Microorganisms (GCM) 10K type strain sequencing project: providing services to taxonomists for standard genome sequencing and annotation.</title>
        <authorList>
            <consortium name="The Broad Institute Genomics Platform"/>
            <consortium name="The Broad Institute Genome Sequencing Center for Infectious Disease"/>
            <person name="Wu L."/>
            <person name="Ma J."/>
        </authorList>
    </citation>
    <scope>NUCLEOTIDE SEQUENCE [LARGE SCALE GENOMIC DNA]</scope>
    <source>
        <strain evidence="5">CCUG 43304</strain>
    </source>
</reference>
<dbReference type="EMBL" id="JBHSTP010000004">
    <property type="protein sequence ID" value="MFC6357274.1"/>
    <property type="molecule type" value="Genomic_DNA"/>
</dbReference>
<keyword evidence="1" id="KW-0808">Transferase</keyword>
<dbReference type="InterPro" id="IPR016181">
    <property type="entry name" value="Acyl_CoA_acyltransferase"/>
</dbReference>
<evidence type="ECO:0000313" key="4">
    <source>
        <dbReference type="EMBL" id="MFC6357274.1"/>
    </source>
</evidence>
<dbReference type="PROSITE" id="PS51186">
    <property type="entry name" value="GNAT"/>
    <property type="match status" value="1"/>
</dbReference>
<feature type="domain" description="N-acetyltransferase" evidence="3">
    <location>
        <begin position="7"/>
        <end position="159"/>
    </location>
</feature>
<dbReference type="Proteomes" id="UP001596306">
    <property type="component" value="Unassembled WGS sequence"/>
</dbReference>
<evidence type="ECO:0000313" key="5">
    <source>
        <dbReference type="Proteomes" id="UP001596306"/>
    </source>
</evidence>
<name>A0ABW1VKZ1_9MICO</name>
<gene>
    <name evidence="4" type="ORF">ACFQB0_14270</name>
</gene>
<protein>
    <submittedName>
        <fullName evidence="4">GNAT family N-acetyltransferase</fullName>
    </submittedName>
</protein>
<accession>A0ABW1VKZ1</accession>
<dbReference type="Pfam" id="PF00583">
    <property type="entry name" value="Acetyltransf_1"/>
    <property type="match status" value="1"/>
</dbReference>
<comment type="caution">
    <text evidence="4">The sequence shown here is derived from an EMBL/GenBank/DDBJ whole genome shotgun (WGS) entry which is preliminary data.</text>
</comment>
<dbReference type="InterPro" id="IPR050832">
    <property type="entry name" value="Bact_Acetyltransf"/>
</dbReference>
<dbReference type="SUPFAM" id="SSF55729">
    <property type="entry name" value="Acyl-CoA N-acyltransferases (Nat)"/>
    <property type="match status" value="1"/>
</dbReference>
<keyword evidence="2" id="KW-0012">Acyltransferase</keyword>
<evidence type="ECO:0000256" key="2">
    <source>
        <dbReference type="ARBA" id="ARBA00023315"/>
    </source>
</evidence>
<keyword evidence="5" id="KW-1185">Reference proteome</keyword>
<dbReference type="PANTHER" id="PTHR43877">
    <property type="entry name" value="AMINOALKYLPHOSPHONATE N-ACETYLTRANSFERASE-RELATED-RELATED"/>
    <property type="match status" value="1"/>
</dbReference>
<proteinExistence type="predicted"/>
<sequence length="160" mass="17363">MVWFHEATVTDATAQTLLGEYFAERAAGFPSAQGCYRTTQPVPEQFTRPAGAFLLVTDDTGEAIGCGGVRRIQRSPSDVIRLEVKHLYLRPTARGSGSGRLMLAELERVAAELGAGELVLDTNESLEAAGSLYRSSGYREIEPYNANPNATHWFGKPVTS</sequence>
<dbReference type="Gene3D" id="3.40.630.30">
    <property type="match status" value="1"/>
</dbReference>
<dbReference type="RefSeq" id="WP_386732952.1">
    <property type="nucleotide sequence ID" value="NZ_JBHSTP010000004.1"/>
</dbReference>
<dbReference type="InterPro" id="IPR000182">
    <property type="entry name" value="GNAT_dom"/>
</dbReference>
<evidence type="ECO:0000256" key="1">
    <source>
        <dbReference type="ARBA" id="ARBA00022679"/>
    </source>
</evidence>
<evidence type="ECO:0000259" key="3">
    <source>
        <dbReference type="PROSITE" id="PS51186"/>
    </source>
</evidence>